<accession>A0A381TBG2</accession>
<reference evidence="1" key="1">
    <citation type="submission" date="2018-05" db="EMBL/GenBank/DDBJ databases">
        <authorList>
            <person name="Lanie J.A."/>
            <person name="Ng W.-L."/>
            <person name="Kazmierczak K.M."/>
            <person name="Andrzejewski T.M."/>
            <person name="Davidsen T.M."/>
            <person name="Wayne K.J."/>
            <person name="Tettelin H."/>
            <person name="Glass J.I."/>
            <person name="Rusch D."/>
            <person name="Podicherti R."/>
            <person name="Tsui H.-C.T."/>
            <person name="Winkler M.E."/>
        </authorList>
    </citation>
    <scope>NUCLEOTIDE SEQUENCE</scope>
</reference>
<gene>
    <name evidence="1" type="ORF">METZ01_LOCUS66346</name>
</gene>
<dbReference type="AlphaFoldDB" id="A0A381TBG2"/>
<sequence>MKKGINKKSDLIADIQIGPTDQGMVRIFVSSESIELPMDFTPEEAIDIANEIKSSALLVSKE</sequence>
<organism evidence="1">
    <name type="scientific">marine metagenome</name>
    <dbReference type="NCBI Taxonomy" id="408172"/>
    <lineage>
        <taxon>unclassified sequences</taxon>
        <taxon>metagenomes</taxon>
        <taxon>ecological metagenomes</taxon>
    </lineage>
</organism>
<evidence type="ECO:0000313" key="1">
    <source>
        <dbReference type="EMBL" id="SVA13492.1"/>
    </source>
</evidence>
<dbReference type="InterPro" id="IPR046287">
    <property type="entry name" value="DUF6324"/>
</dbReference>
<dbReference type="EMBL" id="UINC01004326">
    <property type="protein sequence ID" value="SVA13492.1"/>
    <property type="molecule type" value="Genomic_DNA"/>
</dbReference>
<dbReference type="Pfam" id="PF19849">
    <property type="entry name" value="DUF6324"/>
    <property type="match status" value="1"/>
</dbReference>
<name>A0A381TBG2_9ZZZZ</name>
<protein>
    <submittedName>
        <fullName evidence="1">Uncharacterized protein</fullName>
    </submittedName>
</protein>
<proteinExistence type="predicted"/>